<dbReference type="AlphaFoldDB" id="A0A1R1B553"/>
<feature type="domain" description="Beta-lactamase-related" evidence="1">
    <location>
        <begin position="30"/>
        <end position="360"/>
    </location>
</feature>
<dbReference type="Pfam" id="PF00144">
    <property type="entry name" value="Beta-lactamase"/>
    <property type="match status" value="1"/>
</dbReference>
<accession>A0A1R1B553</accession>
<evidence type="ECO:0000313" key="3">
    <source>
        <dbReference type="EMBL" id="OME94529.1"/>
    </source>
</evidence>
<dbReference type="InterPro" id="IPR050491">
    <property type="entry name" value="AmpC-like"/>
</dbReference>
<dbReference type="Gene3D" id="3.40.710.10">
    <property type="entry name" value="DD-peptidase/beta-lactamase superfamily"/>
    <property type="match status" value="1"/>
</dbReference>
<dbReference type="PANTHER" id="PTHR46825">
    <property type="entry name" value="D-ALANYL-D-ALANINE-CARBOXYPEPTIDASE/ENDOPEPTIDASE AMPH"/>
    <property type="match status" value="1"/>
</dbReference>
<dbReference type="Pfam" id="PF11954">
    <property type="entry name" value="DUF3471"/>
    <property type="match status" value="1"/>
</dbReference>
<evidence type="ECO:0000313" key="4">
    <source>
        <dbReference type="Proteomes" id="UP000187074"/>
    </source>
</evidence>
<dbReference type="Proteomes" id="UP000187074">
    <property type="component" value="Unassembled WGS sequence"/>
</dbReference>
<dbReference type="InterPro" id="IPR012338">
    <property type="entry name" value="Beta-lactam/transpept-like"/>
</dbReference>
<dbReference type="PANTHER" id="PTHR46825:SF12">
    <property type="entry name" value="PENICILLIN-BINDING PROTEIN 4"/>
    <property type="match status" value="1"/>
</dbReference>
<sequence>MSKAIEERIEAIIHRLLPETHYKNKYGKEATLDERMKYYNTPGVSIAVINNFKLEWARGFGLREAGKPEPVTETTLFQAGSISKPVFSLAVMRLVQEGRLDLNRDVNDYLKSWKIPSVSGWQPKVTLRQLLSHSAGLTIHGFPGYETTDEIPTVVQILNGQHPANTSAVEVNLIPGLQYRYSGGGTTVAQQLVVDWMGLPFAEIMSELLFKPLGLANSTYEQPLPPQWHEFTATAHPWKGRPLQGKWHVYPEMAAAGLWTTPSDLARLGVELQLALKNNSNGILSADTLNQMLTAQVENHMGIGFFLEGEGESVRFGHSGWDEGFVARFVLSKHLGFGAVIMINSNEGNPMLSEIEQAIAREYEWPGYFPDKNNVNVPRNILNEYVGDYKATSGLQASVILDGNDLDLRIQEQSPIRLSPESETKFSTEGLNAVVDFERNVDGHVVALHIHQEGRSFRVDKKFA</sequence>
<gene>
    <name evidence="3" type="ORF">BK123_05065</name>
</gene>
<evidence type="ECO:0000259" key="1">
    <source>
        <dbReference type="Pfam" id="PF00144"/>
    </source>
</evidence>
<feature type="domain" description="Peptidase S12 Pab87-related C-terminal" evidence="2">
    <location>
        <begin position="373"/>
        <end position="451"/>
    </location>
</feature>
<proteinExistence type="predicted"/>
<dbReference type="EMBL" id="MRTF01000002">
    <property type="protein sequence ID" value="OME94529.1"/>
    <property type="molecule type" value="Genomic_DNA"/>
</dbReference>
<dbReference type="InterPro" id="IPR021860">
    <property type="entry name" value="Peptidase_S12_Pab87-rel_C"/>
</dbReference>
<reference evidence="3 4" key="1">
    <citation type="submission" date="2016-11" db="EMBL/GenBank/DDBJ databases">
        <title>Paenibacillus species isolates.</title>
        <authorList>
            <person name="Beno S.M."/>
        </authorList>
    </citation>
    <scope>NUCLEOTIDE SEQUENCE [LARGE SCALE GENOMIC DNA]</scope>
    <source>
        <strain evidence="3 4">FSL F4-0100</strain>
    </source>
</reference>
<evidence type="ECO:0000259" key="2">
    <source>
        <dbReference type="Pfam" id="PF11954"/>
    </source>
</evidence>
<dbReference type="SUPFAM" id="SSF56601">
    <property type="entry name" value="beta-lactamase/transpeptidase-like"/>
    <property type="match status" value="1"/>
</dbReference>
<dbReference type="OrthoDB" id="9797709at2"/>
<protein>
    <submittedName>
        <fullName evidence="3">Penicillin-binding protein</fullName>
    </submittedName>
</protein>
<comment type="caution">
    <text evidence="3">The sequence shown here is derived from an EMBL/GenBank/DDBJ whole genome shotgun (WGS) entry which is preliminary data.</text>
</comment>
<dbReference type="STRING" id="1401.BK123_05065"/>
<name>A0A1R1B553_PAELA</name>
<dbReference type="RefSeq" id="WP_076321353.1">
    <property type="nucleotide sequence ID" value="NZ_MRTF01000002.1"/>
</dbReference>
<dbReference type="InterPro" id="IPR001466">
    <property type="entry name" value="Beta-lactam-related"/>
</dbReference>
<organism evidence="3 4">
    <name type="scientific">Paenibacillus lautus</name>
    <name type="common">Bacillus lautus</name>
    <dbReference type="NCBI Taxonomy" id="1401"/>
    <lineage>
        <taxon>Bacteria</taxon>
        <taxon>Bacillati</taxon>
        <taxon>Bacillota</taxon>
        <taxon>Bacilli</taxon>
        <taxon>Bacillales</taxon>
        <taxon>Paenibacillaceae</taxon>
        <taxon>Paenibacillus</taxon>
    </lineage>
</organism>